<dbReference type="RefSeq" id="WP_111372248.1">
    <property type="nucleotide sequence ID" value="NZ_CP029480.1"/>
</dbReference>
<dbReference type="KEGG" id="als:DJ013_13120"/>
<gene>
    <name evidence="1" type="ORF">DJ013_13120</name>
</gene>
<accession>A0A2Z4GDF1</accession>
<evidence type="ECO:0000313" key="2">
    <source>
        <dbReference type="Proteomes" id="UP000249873"/>
    </source>
</evidence>
<organism evidence="1 2">
    <name type="scientific">Arcticibacterium luteifluviistationis</name>
    <dbReference type="NCBI Taxonomy" id="1784714"/>
    <lineage>
        <taxon>Bacteria</taxon>
        <taxon>Pseudomonadati</taxon>
        <taxon>Bacteroidota</taxon>
        <taxon>Cytophagia</taxon>
        <taxon>Cytophagales</taxon>
        <taxon>Leadbetterellaceae</taxon>
        <taxon>Arcticibacterium</taxon>
    </lineage>
</organism>
<dbReference type="OrthoDB" id="1117601at2"/>
<dbReference type="EMBL" id="CP029480">
    <property type="protein sequence ID" value="AWV99055.1"/>
    <property type="molecule type" value="Genomic_DNA"/>
</dbReference>
<name>A0A2Z4GDF1_9BACT</name>
<proteinExistence type="predicted"/>
<protein>
    <submittedName>
        <fullName evidence="1">Uncharacterized protein</fullName>
    </submittedName>
</protein>
<reference evidence="1 2" key="1">
    <citation type="submission" date="2018-05" db="EMBL/GenBank/DDBJ databases">
        <title>Complete genome sequence of Arcticibacterium luteifluviistationis SM1504T, a cytophagaceae bacterium isolated from Arctic surface seawater.</title>
        <authorList>
            <person name="Li Y."/>
            <person name="Qin Q.-L."/>
        </authorList>
    </citation>
    <scope>NUCLEOTIDE SEQUENCE [LARGE SCALE GENOMIC DNA]</scope>
    <source>
        <strain evidence="1 2">SM1504</strain>
    </source>
</reference>
<sequence>MKFLGIGSRVKHEEYGLGVVMNVHSTYYDITFYNQGSERVDLEEELEIIEYVGAESDMVSMFDVEQTLIKLLQKWNGQTETVPLGDRWKGGTLILKPGVDGLAPKEMPIDTFFHKIVMMRDKLRVLEQKVNASDLPDEAKVDCQQYITRCYGSMTSFNVLFKEKEHQFSTK</sequence>
<keyword evidence="2" id="KW-1185">Reference proteome</keyword>
<evidence type="ECO:0000313" key="1">
    <source>
        <dbReference type="EMBL" id="AWV99055.1"/>
    </source>
</evidence>
<dbReference type="AlphaFoldDB" id="A0A2Z4GDF1"/>
<dbReference type="Proteomes" id="UP000249873">
    <property type="component" value="Chromosome"/>
</dbReference>